<dbReference type="AlphaFoldDB" id="A0A5E4QDZ0"/>
<name>A0A5E4QDZ0_9NEOP</name>
<feature type="transmembrane region" description="Helical" evidence="2">
    <location>
        <begin position="115"/>
        <end position="136"/>
    </location>
</feature>
<evidence type="ECO:0000256" key="1">
    <source>
        <dbReference type="SAM" id="MobiDB-lite"/>
    </source>
</evidence>
<reference evidence="3 4" key="1">
    <citation type="submission" date="2017-07" db="EMBL/GenBank/DDBJ databases">
        <authorList>
            <person name="Talla V."/>
            <person name="Backstrom N."/>
        </authorList>
    </citation>
    <scope>NUCLEOTIDE SEQUENCE [LARGE SCALE GENOMIC DNA]</scope>
</reference>
<feature type="region of interest" description="Disordered" evidence="1">
    <location>
        <begin position="161"/>
        <end position="230"/>
    </location>
</feature>
<organism evidence="3 4">
    <name type="scientific">Leptidea sinapis</name>
    <dbReference type="NCBI Taxonomy" id="189913"/>
    <lineage>
        <taxon>Eukaryota</taxon>
        <taxon>Metazoa</taxon>
        <taxon>Ecdysozoa</taxon>
        <taxon>Arthropoda</taxon>
        <taxon>Hexapoda</taxon>
        <taxon>Insecta</taxon>
        <taxon>Pterygota</taxon>
        <taxon>Neoptera</taxon>
        <taxon>Endopterygota</taxon>
        <taxon>Lepidoptera</taxon>
        <taxon>Glossata</taxon>
        <taxon>Ditrysia</taxon>
        <taxon>Papilionoidea</taxon>
        <taxon>Pieridae</taxon>
        <taxon>Dismorphiinae</taxon>
        <taxon>Leptidea</taxon>
    </lineage>
</organism>
<feature type="region of interest" description="Disordered" evidence="1">
    <location>
        <begin position="245"/>
        <end position="271"/>
    </location>
</feature>
<keyword evidence="2" id="KW-1133">Transmembrane helix</keyword>
<protein>
    <submittedName>
        <fullName evidence="3">Uncharacterized protein</fullName>
    </submittedName>
</protein>
<keyword evidence="4" id="KW-1185">Reference proteome</keyword>
<evidence type="ECO:0000313" key="3">
    <source>
        <dbReference type="EMBL" id="VVC95675.1"/>
    </source>
</evidence>
<keyword evidence="2" id="KW-0812">Transmembrane</keyword>
<keyword evidence="2" id="KW-0472">Membrane</keyword>
<dbReference type="EMBL" id="FZQP02002404">
    <property type="protein sequence ID" value="VVC95675.1"/>
    <property type="molecule type" value="Genomic_DNA"/>
</dbReference>
<proteinExistence type="predicted"/>
<evidence type="ECO:0000256" key="2">
    <source>
        <dbReference type="SAM" id="Phobius"/>
    </source>
</evidence>
<evidence type="ECO:0000313" key="4">
    <source>
        <dbReference type="Proteomes" id="UP000324832"/>
    </source>
</evidence>
<gene>
    <name evidence="3" type="ORF">LSINAPIS_LOCUS7337</name>
</gene>
<dbReference type="Proteomes" id="UP000324832">
    <property type="component" value="Unassembled WGS sequence"/>
</dbReference>
<feature type="transmembrane region" description="Helical" evidence="2">
    <location>
        <begin position="25"/>
        <end position="44"/>
    </location>
</feature>
<sequence>MWKQTDKQINRVSLTLHVNMDERKILFFIFFLIIYCLYNVNMWLMGINNRETLTETKQQPEIKRFIPEKSTERKPIPLFFKDACSVLDIFTKAPKFIYKPKVKKRKTMDTANNTISMIGITVFLVILVLNAAIEVIKEKEERKKKSVPELDRRQSLAEFANKKPLRRESSKFGPQLFQIDESMGNDSEDKDSRRRTRPYTRGESINSYLSDKKQEVETAPGSVGETNAERKILKRQSIEVQALMLTNRQPSLDSDDESDGKARRVRIIRRY</sequence>
<accession>A0A5E4QDZ0</accession>